<evidence type="ECO:0000313" key="2">
    <source>
        <dbReference type="EMBL" id="NBD23728.1"/>
    </source>
</evidence>
<sequence>MIVQIGGYVLVLAAWTVIRTRAMLFERQKKEAALYGALMVGCCLIGSLVIARVNLPSFTAPARLLLEPLGKFLLKP</sequence>
<protein>
    <submittedName>
        <fullName evidence="2">Uncharacterized protein</fullName>
    </submittedName>
</protein>
<dbReference type="RefSeq" id="WP_161742481.1">
    <property type="nucleotide sequence ID" value="NZ_JAAAMV010000003.1"/>
</dbReference>
<reference evidence="2 3" key="1">
    <citation type="submission" date="2020-01" db="EMBL/GenBank/DDBJ databases">
        <title>Paenibacillus soybeanensis sp. nov. isolated from the nodules of soybean (Glycine max(L.) Merr).</title>
        <authorList>
            <person name="Wang H."/>
        </authorList>
    </citation>
    <scope>NUCLEOTIDE SEQUENCE [LARGE SCALE GENOMIC DNA]</scope>
    <source>
        <strain evidence="2 3">T1</strain>
    </source>
</reference>
<keyword evidence="3" id="KW-1185">Reference proteome</keyword>
<name>A0ABW9XM72_9BACL</name>
<evidence type="ECO:0000313" key="3">
    <source>
        <dbReference type="Proteomes" id="UP000665561"/>
    </source>
</evidence>
<keyword evidence="1" id="KW-1133">Transmembrane helix</keyword>
<proteinExistence type="predicted"/>
<organism evidence="2 3">
    <name type="scientific">Paenibacillus glycinis</name>
    <dbReference type="NCBI Taxonomy" id="2697035"/>
    <lineage>
        <taxon>Bacteria</taxon>
        <taxon>Bacillati</taxon>
        <taxon>Bacillota</taxon>
        <taxon>Bacilli</taxon>
        <taxon>Bacillales</taxon>
        <taxon>Paenibacillaceae</taxon>
        <taxon>Paenibacillus</taxon>
    </lineage>
</organism>
<keyword evidence="1" id="KW-0472">Membrane</keyword>
<feature type="transmembrane region" description="Helical" evidence="1">
    <location>
        <begin position="6"/>
        <end position="25"/>
    </location>
</feature>
<evidence type="ECO:0000256" key="1">
    <source>
        <dbReference type="SAM" id="Phobius"/>
    </source>
</evidence>
<accession>A0ABW9XM72</accession>
<feature type="transmembrane region" description="Helical" evidence="1">
    <location>
        <begin position="32"/>
        <end position="51"/>
    </location>
</feature>
<comment type="caution">
    <text evidence="2">The sequence shown here is derived from an EMBL/GenBank/DDBJ whole genome shotgun (WGS) entry which is preliminary data.</text>
</comment>
<keyword evidence="1" id="KW-0812">Transmembrane</keyword>
<dbReference type="EMBL" id="JAAAMV010000003">
    <property type="protein sequence ID" value="NBD23728.1"/>
    <property type="molecule type" value="Genomic_DNA"/>
</dbReference>
<dbReference type="Proteomes" id="UP000665561">
    <property type="component" value="Unassembled WGS sequence"/>
</dbReference>
<gene>
    <name evidence="2" type="ORF">GT019_07585</name>
</gene>